<feature type="region of interest" description="Disordered" evidence="1">
    <location>
        <begin position="285"/>
        <end position="316"/>
    </location>
</feature>
<comment type="caution">
    <text evidence="2">The sequence shown here is derived from an EMBL/GenBank/DDBJ whole genome shotgun (WGS) entry which is preliminary data.</text>
</comment>
<accession>A0A9N8EHB6</accession>
<feature type="compositionally biased region" description="Basic residues" evidence="1">
    <location>
        <begin position="11"/>
        <end position="23"/>
    </location>
</feature>
<dbReference type="AlphaFoldDB" id="A0A9N8EHB6"/>
<feature type="region of interest" description="Disordered" evidence="1">
    <location>
        <begin position="1"/>
        <end position="25"/>
    </location>
</feature>
<evidence type="ECO:0000313" key="3">
    <source>
        <dbReference type="Proteomes" id="UP001153069"/>
    </source>
</evidence>
<dbReference type="OrthoDB" id="205763at2759"/>
<feature type="compositionally biased region" description="Polar residues" evidence="1">
    <location>
        <begin position="1"/>
        <end position="10"/>
    </location>
</feature>
<sequence length="492" mass="56372">MYLQQSYNPHTHTKGNSRKRSRPIQHNAIPRATLVTSLLWLVAFTSTHPFGVKAFVVASDRHNAGHAVTKNNIINNHKQPQHQPLQPLVLSPEHDHHHDKQKLFSSVATALPAPDLSSLVKVPTDLEGVLDFELLSSPLGLIKLLSSRDGQPAAKVLDEEEVLEWAGRYTSVDALREHFGGNQNKLWGDLQASTARRLYKTLLPRALLELSKIGQLQPQDLAPLAYQARVAAKLYARERCTVPARIAATLFDGFRQWIKYGKFQGHGMTYDQLWQKYAEKILHETESTEHRTSLETSERDDDYSDHHDDEECSPFESDCEDLSEQVCLKILERACVSNEGVDSLVLTGQDWSDDTFLNPEQRQLLERIRYQLEKDMYQLLLPPGSVMDEQDDEHEHPTLPVGPTTRDRLQRGKFKLVKGLAKQRRFWKLRHQKKLLAKAMAAAREELESKKEKKHMAWLSLNNKHKNQSRLHEESDSEDDPEQEDDEEVLKP</sequence>
<feature type="compositionally biased region" description="Acidic residues" evidence="1">
    <location>
        <begin position="475"/>
        <end position="492"/>
    </location>
</feature>
<organism evidence="2 3">
    <name type="scientific">Seminavis robusta</name>
    <dbReference type="NCBI Taxonomy" id="568900"/>
    <lineage>
        <taxon>Eukaryota</taxon>
        <taxon>Sar</taxon>
        <taxon>Stramenopiles</taxon>
        <taxon>Ochrophyta</taxon>
        <taxon>Bacillariophyta</taxon>
        <taxon>Bacillariophyceae</taxon>
        <taxon>Bacillariophycidae</taxon>
        <taxon>Naviculales</taxon>
        <taxon>Naviculaceae</taxon>
        <taxon>Seminavis</taxon>
    </lineage>
</organism>
<reference evidence="2" key="1">
    <citation type="submission" date="2020-06" db="EMBL/GenBank/DDBJ databases">
        <authorList>
            <consortium name="Plant Systems Biology data submission"/>
        </authorList>
    </citation>
    <scope>NUCLEOTIDE SEQUENCE</scope>
    <source>
        <strain evidence="2">D6</strain>
    </source>
</reference>
<feature type="compositionally biased region" description="Basic and acidic residues" evidence="1">
    <location>
        <begin position="285"/>
        <end position="297"/>
    </location>
</feature>
<feature type="region of interest" description="Disordered" evidence="1">
    <location>
        <begin position="444"/>
        <end position="492"/>
    </location>
</feature>
<evidence type="ECO:0000256" key="1">
    <source>
        <dbReference type="SAM" id="MobiDB-lite"/>
    </source>
</evidence>
<evidence type="ECO:0000313" key="2">
    <source>
        <dbReference type="EMBL" id="CAB9521542.1"/>
    </source>
</evidence>
<name>A0A9N8EHB6_9STRA</name>
<gene>
    <name evidence="2" type="ORF">SEMRO_1206_G252340.1</name>
</gene>
<dbReference type="Proteomes" id="UP001153069">
    <property type="component" value="Unassembled WGS sequence"/>
</dbReference>
<dbReference type="EMBL" id="CAICTM010001204">
    <property type="protein sequence ID" value="CAB9521542.1"/>
    <property type="molecule type" value="Genomic_DNA"/>
</dbReference>
<protein>
    <submittedName>
        <fullName evidence="2">Uncharacterized protein</fullName>
    </submittedName>
</protein>
<keyword evidence="3" id="KW-1185">Reference proteome</keyword>
<proteinExistence type="predicted"/>